<dbReference type="AlphaFoldDB" id="I8UIJ8"/>
<dbReference type="EMBL" id="AKKV01000020">
    <property type="protein sequence ID" value="EIT86648.1"/>
    <property type="molecule type" value="Genomic_DNA"/>
</dbReference>
<comment type="caution">
    <text evidence="1">The sequence shown here is derived from an EMBL/GenBank/DDBJ whole genome shotgun (WGS) entry which is preliminary data.</text>
</comment>
<organism evidence="1 2">
    <name type="scientific">Fictibacillus macauensis ZFHKF-1</name>
    <dbReference type="NCBI Taxonomy" id="1196324"/>
    <lineage>
        <taxon>Bacteria</taxon>
        <taxon>Bacillati</taxon>
        <taxon>Bacillota</taxon>
        <taxon>Bacilli</taxon>
        <taxon>Bacillales</taxon>
        <taxon>Fictibacillaceae</taxon>
        <taxon>Fictibacillus</taxon>
    </lineage>
</organism>
<sequence>MLARAATPVVFVPGEKISQGILVSTGLTAGNSPKSQDMVTLPLMCHSDVVFSETKRVERGKPHERETQIMVGEFSLRN</sequence>
<gene>
    <name evidence="1" type="ORF">A374_03719</name>
</gene>
<evidence type="ECO:0000313" key="2">
    <source>
        <dbReference type="Proteomes" id="UP000004080"/>
    </source>
</evidence>
<name>I8UIJ8_9BACL</name>
<evidence type="ECO:0000313" key="1">
    <source>
        <dbReference type="EMBL" id="EIT86648.1"/>
    </source>
</evidence>
<dbReference type="STRING" id="1196324.A374_03719"/>
<proteinExistence type="predicted"/>
<keyword evidence="2" id="KW-1185">Reference proteome</keyword>
<reference evidence="1 2" key="1">
    <citation type="journal article" date="2012" name="J. Bacteriol.">
        <title>Genome of Bacillus macauensis ZFHKF-1, a Long-Chain-Forming Bacterium.</title>
        <authorList>
            <person name="Cai L."/>
            <person name="Zhang T."/>
        </authorList>
    </citation>
    <scope>NUCLEOTIDE SEQUENCE [LARGE SCALE GENOMIC DNA]</scope>
    <source>
        <strain evidence="1 2">ZFHKF-1</strain>
    </source>
</reference>
<accession>I8UIJ8</accession>
<dbReference type="Proteomes" id="UP000004080">
    <property type="component" value="Unassembled WGS sequence"/>
</dbReference>
<protein>
    <submittedName>
        <fullName evidence="1">Uncharacterized protein</fullName>
    </submittedName>
</protein>